<dbReference type="SUPFAM" id="SSF53756">
    <property type="entry name" value="UDP-Glycosyltransferase/glycogen phosphorylase"/>
    <property type="match status" value="1"/>
</dbReference>
<evidence type="ECO:0000256" key="1">
    <source>
        <dbReference type="SAM" id="Phobius"/>
    </source>
</evidence>
<evidence type="ECO:0000313" key="2">
    <source>
        <dbReference type="EMBL" id="RIH91183.1"/>
    </source>
</evidence>
<organism evidence="2 3">
    <name type="scientific">Meiothermus granaticius NBRC 107808</name>
    <dbReference type="NCBI Taxonomy" id="1227551"/>
    <lineage>
        <taxon>Bacteria</taxon>
        <taxon>Thermotogati</taxon>
        <taxon>Deinococcota</taxon>
        <taxon>Deinococci</taxon>
        <taxon>Thermales</taxon>
        <taxon>Thermaceae</taxon>
        <taxon>Meiothermus</taxon>
    </lineage>
</organism>
<dbReference type="EMBL" id="QWLB01000054">
    <property type="protein sequence ID" value="RIH91183.1"/>
    <property type="molecule type" value="Genomic_DNA"/>
</dbReference>
<evidence type="ECO:0000313" key="3">
    <source>
        <dbReference type="Proteomes" id="UP000266178"/>
    </source>
</evidence>
<dbReference type="PANTHER" id="PTHR39517">
    <property type="entry name" value="SLL0192 PROTEIN"/>
    <property type="match status" value="1"/>
</dbReference>
<name>A0A399F539_9DEIN</name>
<gene>
    <name evidence="2" type="ORF">Mgrana_02911</name>
</gene>
<dbReference type="Proteomes" id="UP000266178">
    <property type="component" value="Unassembled WGS sequence"/>
</dbReference>
<dbReference type="NCBIfam" id="TIGR03492">
    <property type="entry name" value="lipid-A-disaccharide synthase-related protein"/>
    <property type="match status" value="1"/>
</dbReference>
<feature type="transmembrane region" description="Helical" evidence="1">
    <location>
        <begin position="95"/>
        <end position="116"/>
    </location>
</feature>
<dbReference type="OrthoDB" id="29253at2"/>
<dbReference type="RefSeq" id="WP_119358351.1">
    <property type="nucleotide sequence ID" value="NZ_BJXM01000011.1"/>
</dbReference>
<keyword evidence="1" id="KW-0472">Membrane</keyword>
<keyword evidence="1" id="KW-1133">Transmembrane helix</keyword>
<dbReference type="AlphaFoldDB" id="A0A399F539"/>
<proteinExistence type="predicted"/>
<protein>
    <recommendedName>
        <fullName evidence="4">Lipid-A-disaccharide synthase</fullName>
    </recommendedName>
</protein>
<keyword evidence="3" id="KW-1185">Reference proteome</keyword>
<comment type="caution">
    <text evidence="2">The sequence shown here is derived from an EMBL/GenBank/DDBJ whole genome shotgun (WGS) entry which is preliminary data.</text>
</comment>
<keyword evidence="1" id="KW-0812">Transmembrane</keyword>
<evidence type="ECO:0008006" key="4">
    <source>
        <dbReference type="Google" id="ProtNLM"/>
    </source>
</evidence>
<accession>A0A399F539</accession>
<reference evidence="2 3" key="1">
    <citation type="submission" date="2018-08" db="EMBL/GenBank/DDBJ databases">
        <title>Meiothermus granaticius genome AF-68 sequencing project.</title>
        <authorList>
            <person name="Da Costa M.S."/>
            <person name="Albuquerque L."/>
            <person name="Raposo P."/>
            <person name="Froufe H.J.C."/>
            <person name="Barroso C.S."/>
            <person name="Egas C."/>
        </authorList>
    </citation>
    <scope>NUCLEOTIDE SEQUENCE [LARGE SCALE GENOMIC DNA]</scope>
    <source>
        <strain evidence="2 3">AF-68</strain>
    </source>
</reference>
<dbReference type="InterPro" id="IPR019994">
    <property type="entry name" value="Lipid-A-disac_synthase-rel_put"/>
</dbReference>
<dbReference type="PANTHER" id="PTHR39517:SF1">
    <property type="entry name" value="LIPID-A-DISACCHARIDE SYNTHASE"/>
    <property type="match status" value="1"/>
</dbReference>
<sequence>MGRIVIVSNGHGEDIIGARLGLELTRLGYAIAALPLVGRGRAYERAGFVVLGPRREMPSGGFVLGQPTAFWEDLRAGWLSMSLGHYRALRRAARGAMATLVVGDIYGLLVGSLFGIRPLFQMQPLVSVRAWASREGGWAQPYGGLERLLMRRAVRVYPREAEAAGWLQEHGVPNVQYLGNPMLDALEGEEPLPLPPPYLLLLPGSRADAYESLPQMLEACRRLQPTGLTPVVAWAGLPLDPLRLEGWQWGGAGWLTHPDGTRVVWAERAFKTALLGSRVALSTSGTAAEQAAGYGVPIVGFPTGGPQYTLGFAQGQRRLLREALTLTEPRPEAIAQAVRALLEDEGLRRRAQEAGKAAMGEPGAAGRIAQSIHTQLSRFG</sequence>
<dbReference type="Gene3D" id="3.40.50.2000">
    <property type="entry name" value="Glycogen Phosphorylase B"/>
    <property type="match status" value="1"/>
</dbReference>